<dbReference type="PANTHER" id="PTHR23406">
    <property type="entry name" value="MALIC ENZYME-RELATED"/>
    <property type="match status" value="1"/>
</dbReference>
<evidence type="ECO:0000256" key="4">
    <source>
        <dbReference type="ARBA" id="ARBA00022723"/>
    </source>
</evidence>
<comment type="cofactor">
    <cofactor evidence="1">
        <name>Mn(2+)</name>
        <dbReference type="ChEBI" id="CHEBI:29035"/>
    </cofactor>
</comment>
<feature type="region of interest" description="Disordered" evidence="6">
    <location>
        <begin position="1349"/>
        <end position="1384"/>
    </location>
</feature>
<feature type="compositionally biased region" description="Polar residues" evidence="6">
    <location>
        <begin position="1211"/>
        <end position="1221"/>
    </location>
</feature>
<keyword evidence="4" id="KW-0479">Metal-binding</keyword>
<dbReference type="GO" id="GO:0005739">
    <property type="term" value="C:mitochondrion"/>
    <property type="evidence" value="ECO:0007669"/>
    <property type="project" value="TreeGrafter"/>
</dbReference>
<dbReference type="FunFam" id="3.40.50.720:FF:000182">
    <property type="entry name" value="NAD-dependent malic enzyme"/>
    <property type="match status" value="1"/>
</dbReference>
<dbReference type="CDD" id="cd05312">
    <property type="entry name" value="NAD_bind_1_malic_enz"/>
    <property type="match status" value="1"/>
</dbReference>
<feature type="compositionally biased region" description="Acidic residues" evidence="6">
    <location>
        <begin position="1478"/>
        <end position="1497"/>
    </location>
</feature>
<dbReference type="Proteomes" id="UP000566819">
    <property type="component" value="Unassembled WGS sequence"/>
</dbReference>
<feature type="compositionally biased region" description="Acidic residues" evidence="6">
    <location>
        <begin position="1417"/>
        <end position="1426"/>
    </location>
</feature>
<proteinExistence type="inferred from homology"/>
<dbReference type="NCBIfam" id="NF010052">
    <property type="entry name" value="PRK13529.1"/>
    <property type="match status" value="1"/>
</dbReference>
<dbReference type="InterPro" id="IPR046346">
    <property type="entry name" value="Aminoacid_DH-like_N_sf"/>
</dbReference>
<evidence type="ECO:0000313" key="10">
    <source>
        <dbReference type="Proteomes" id="UP000566819"/>
    </source>
</evidence>
<dbReference type="InterPro" id="IPR001891">
    <property type="entry name" value="Malic_OxRdtase"/>
</dbReference>
<keyword evidence="5" id="KW-0560">Oxidoreductase</keyword>
<feature type="compositionally biased region" description="Low complexity" evidence="6">
    <location>
        <begin position="7"/>
        <end position="34"/>
    </location>
</feature>
<dbReference type="SUPFAM" id="SSF53223">
    <property type="entry name" value="Aminoacid dehydrogenase-like, N-terminal domain"/>
    <property type="match status" value="1"/>
</dbReference>
<evidence type="ECO:0008006" key="11">
    <source>
        <dbReference type="Google" id="ProtNLM"/>
    </source>
</evidence>
<feature type="region of interest" description="Disordered" evidence="6">
    <location>
        <begin position="1"/>
        <end position="48"/>
    </location>
</feature>
<evidence type="ECO:0000256" key="1">
    <source>
        <dbReference type="ARBA" id="ARBA00001936"/>
    </source>
</evidence>
<evidence type="ECO:0000256" key="6">
    <source>
        <dbReference type="SAM" id="MobiDB-lite"/>
    </source>
</evidence>
<dbReference type="InterPro" id="IPR012301">
    <property type="entry name" value="Malic_N_dom"/>
</dbReference>
<feature type="compositionally biased region" description="Gly residues" evidence="6">
    <location>
        <begin position="1851"/>
        <end position="1862"/>
    </location>
</feature>
<protein>
    <recommendedName>
        <fullName evidence="11">Malic enzyme</fullName>
    </recommendedName>
</protein>
<keyword evidence="10" id="KW-1185">Reference proteome</keyword>
<dbReference type="SMART" id="SM00919">
    <property type="entry name" value="Malic_M"/>
    <property type="match status" value="1"/>
</dbReference>
<accession>A0A8H4RIW3</accession>
<dbReference type="Gene3D" id="3.40.50.720">
    <property type="entry name" value="NAD(P)-binding Rossmann-like Domain"/>
    <property type="match status" value="1"/>
</dbReference>
<dbReference type="SUPFAM" id="SSF56112">
    <property type="entry name" value="Protein kinase-like (PK-like)"/>
    <property type="match status" value="1"/>
</dbReference>
<dbReference type="InterPro" id="IPR037062">
    <property type="entry name" value="Malic_N_dom_sf"/>
</dbReference>
<dbReference type="SMART" id="SM01274">
    <property type="entry name" value="malic"/>
    <property type="match status" value="1"/>
</dbReference>
<dbReference type="GO" id="GO:0006108">
    <property type="term" value="P:malate metabolic process"/>
    <property type="evidence" value="ECO:0007669"/>
    <property type="project" value="TreeGrafter"/>
</dbReference>
<dbReference type="GO" id="GO:0004471">
    <property type="term" value="F:malate dehydrogenase (decarboxylating) (NAD+) activity"/>
    <property type="evidence" value="ECO:0007669"/>
    <property type="project" value="TreeGrafter"/>
</dbReference>
<dbReference type="Gene3D" id="1.10.510.10">
    <property type="entry name" value="Transferase(Phosphotransferase) domain 1"/>
    <property type="match status" value="1"/>
</dbReference>
<evidence type="ECO:0000259" key="8">
    <source>
        <dbReference type="SMART" id="SM01274"/>
    </source>
</evidence>
<feature type="region of interest" description="Disordered" evidence="6">
    <location>
        <begin position="1473"/>
        <end position="1504"/>
    </location>
</feature>
<dbReference type="PRINTS" id="PR00072">
    <property type="entry name" value="MALOXRDTASE"/>
</dbReference>
<dbReference type="GO" id="GO:0046872">
    <property type="term" value="F:metal ion binding"/>
    <property type="evidence" value="ECO:0007669"/>
    <property type="project" value="UniProtKB-KW"/>
</dbReference>
<evidence type="ECO:0000256" key="5">
    <source>
        <dbReference type="ARBA" id="ARBA00023002"/>
    </source>
</evidence>
<evidence type="ECO:0000259" key="7">
    <source>
        <dbReference type="SMART" id="SM00919"/>
    </source>
</evidence>
<dbReference type="InterPro" id="IPR011009">
    <property type="entry name" value="Kinase-like_dom_sf"/>
</dbReference>
<organism evidence="9 10">
    <name type="scientific">Cudoniella acicularis</name>
    <dbReference type="NCBI Taxonomy" id="354080"/>
    <lineage>
        <taxon>Eukaryota</taxon>
        <taxon>Fungi</taxon>
        <taxon>Dikarya</taxon>
        <taxon>Ascomycota</taxon>
        <taxon>Pezizomycotina</taxon>
        <taxon>Leotiomycetes</taxon>
        <taxon>Helotiales</taxon>
        <taxon>Tricladiaceae</taxon>
        <taxon>Cudoniella</taxon>
    </lineage>
</organism>
<feature type="compositionally biased region" description="Acidic residues" evidence="6">
    <location>
        <begin position="1159"/>
        <end position="1169"/>
    </location>
</feature>
<evidence type="ECO:0000256" key="2">
    <source>
        <dbReference type="ARBA" id="ARBA00001946"/>
    </source>
</evidence>
<dbReference type="Pfam" id="PF03949">
    <property type="entry name" value="Malic_M"/>
    <property type="match status" value="1"/>
</dbReference>
<evidence type="ECO:0000256" key="3">
    <source>
        <dbReference type="ARBA" id="ARBA00008785"/>
    </source>
</evidence>
<sequence>MASYNYSTTSSELSTPRSTSPSSVISRSSTTTVSKRMSLSGRRMSGFNPMSSVDTSALEASMKLAALDGLRGYSQDHYAVVKQYRDTDYVPKSQAGGYQVIREPAWNKGTSFSPDERISKNLTGLIPHVLESLETQCMRAMRMINSRGTNVDKYLYLSSLKANNTDLFYRLLIDNVEQLMPLVYTPTIGDVCLQYSTLYTRPEALYISIKQRKSIPTILRNWPYPNPSICVVTDGSRILGLGDLGVNGVGISIGKLALYTGAAGIHPEQTLPIVLDCGTANESNLRDPLYLGLRQKRPSQDVALEFMDEFMAAVKEVYPNMLVQFEDFETEKAFQYLERYKKEKCFNDDIQGTGAVVLAGYIGAVNLSGVPMEDQKLVFMGAGSAGVGVAKQVMEFYTRRGLSEQAARDKFYLVDTKGLVTKDRGDKLAEHKKIFARSDNNGHQFHTLEEVIEYVKPTALIGLTATFGVFTESVVRALKVSVDAGGLGRRPILFPLSNPLTKAECTFEQAITWTEGSVIFASGSPFSPFTMKSGDMINTFYPNQGNNVYVFPGLGLGSILAKASRVTDAMVYESAAALSGCLNREEIKMGLIYPKIERVRDASVVVAREVMKTARREGVSTLPEETWVEWEEWGDVALTAWIKKQVSYDFVKEPVQSAEDPELLSLHRKLRIQKDRLVSWGLEWSDPSQSPDIDESINKAGLSELVGSVMSTIKEILAEAEPLWQSSKRLSDEKLPLPEKSIDRKQSLITWDKSRFQDLVRDLTMSIDTLYDLSRTRQSARKASPAKPADIGSQKTYAAEERQFESTRMQTPQQVDPASLTWPRDLKGIQPGTLQPAKSPRQIVFMRRPSSLPDSRKHGQQLPLVPVLLEHAPYDPIYSVTGITPSMTRFERLFAALSQSYISSGRALSGLLHLIGYFEEPDHSRFCLLFALPTHFGPVDIESPRMPSITILSDMLFSPYEPTLEVKYRLAYNVAIAVFDLHSKGVVHGNLVSSNILFIEHQSHSKSRMDMSQVNMRQSFLASYDLFSDNAADSSEGGSSTSTSLYRHPLDPRITRYTHLTAESKSLDLYSLAMLLLEIGLWSSLSDIFPMASAVPENPTGVFKQLAARCGSLYMKAVQACWQAPEDELSQRARADVMHQKLFWKVSKALNTCCLLDESSDEDNVESDDSPPIPSTPSKTSRSATPMRRQLREQKSQAFTGPSTPPLLTRPSWSEKPSYSKPSPALPENIDWSEKPLAKTTAPPQPLQKPKPKLRTYPAIRISQEHLDFWHTGLMPHINHVLRGFYRKYPESVEISLESIGESSTTTKPTILVICTSVHKVRSILKKHLVYDKATYGLKVCRGKVVRSRKQGARRSMAKEFGGDVKPANGGHQERPSNGASIGAYVGERHLPPVSFGGLIMVDDKPYGMTVHHMLDDPSDAEDDEPSSTTQPILRSSAYGSDIPDLTHSESSVYSSGDEEFMYSLSDYDSDFTSSEVADSEFDESEYQDEDEEETEPGDIKGIPQGCGEEYLITQPAIDDVDEDFYPSEETRDEDHLDSFGLGEVYASSGIRRRTEDGTVHEIDWALFEFNSERCPDTNYIQGSRYCASQKEGEYPVEVAPNKDLSDLEVHCMARTSGLQHGRILPGMTIVKIYGRQTPSSSYQVAGKLGVPGDSGAWVVDNEQGRACGHVLAWSSRKKVAYICPMDILLRDIGETLNARSISLPGGEELFSSSSINTSRNLELPMQSPSVLLSHDEELSNLLRDLKLPPTPDQIDSVDPKSFMIDNRDVNHNETDGGKGFYAPTIMLVSKGNESDGLQRDGSRGGGLGSLGGSYGGMNMGRASLPESLRVGVAKDVGLGRSKSGREMKGLGLGDEGVASGG</sequence>
<evidence type="ECO:0000313" key="9">
    <source>
        <dbReference type="EMBL" id="KAF4630872.1"/>
    </source>
</evidence>
<dbReference type="PANTHER" id="PTHR23406:SF32">
    <property type="entry name" value="NADP-DEPENDENT MALIC ENZYME"/>
    <property type="match status" value="1"/>
</dbReference>
<name>A0A8H4RIW3_9HELO</name>
<reference evidence="9 10" key="1">
    <citation type="submission" date="2020-03" db="EMBL/GenBank/DDBJ databases">
        <title>Draft Genome Sequence of Cudoniella acicularis.</title>
        <authorList>
            <person name="Buettner E."/>
            <person name="Kellner H."/>
        </authorList>
    </citation>
    <scope>NUCLEOTIDE SEQUENCE [LARGE SCALE GENOMIC DNA]</scope>
    <source>
        <strain evidence="9 10">DSM 108380</strain>
    </source>
</reference>
<feature type="compositionally biased region" description="Gly residues" evidence="6">
    <location>
        <begin position="1804"/>
        <end position="1813"/>
    </location>
</feature>
<feature type="region of interest" description="Disordered" evidence="6">
    <location>
        <begin position="1411"/>
        <end position="1455"/>
    </location>
</feature>
<feature type="compositionally biased region" description="Basic and acidic residues" evidence="6">
    <location>
        <begin position="1793"/>
        <end position="1803"/>
    </location>
</feature>
<feature type="region of interest" description="Disordered" evidence="6">
    <location>
        <begin position="1159"/>
        <end position="1230"/>
    </location>
</feature>
<feature type="domain" description="Malic enzyme NAD-binding" evidence="7">
    <location>
        <begin position="350"/>
        <end position="615"/>
    </location>
</feature>
<dbReference type="SUPFAM" id="SSF51735">
    <property type="entry name" value="NAD(P)-binding Rossmann-fold domains"/>
    <property type="match status" value="1"/>
</dbReference>
<comment type="cofactor">
    <cofactor evidence="2">
        <name>Mg(2+)</name>
        <dbReference type="ChEBI" id="CHEBI:18420"/>
    </cofactor>
</comment>
<dbReference type="OrthoDB" id="5418235at2759"/>
<dbReference type="Gene3D" id="3.40.50.10380">
    <property type="entry name" value="Malic enzyme, N-terminal domain"/>
    <property type="match status" value="1"/>
</dbReference>
<comment type="caution">
    <text evidence="9">The sequence shown here is derived from an EMBL/GenBank/DDBJ whole genome shotgun (WGS) entry which is preliminary data.</text>
</comment>
<gene>
    <name evidence="9" type="ORF">G7Y89_g7265</name>
</gene>
<dbReference type="EMBL" id="JAAMPI010000501">
    <property type="protein sequence ID" value="KAF4630872.1"/>
    <property type="molecule type" value="Genomic_DNA"/>
</dbReference>
<dbReference type="InterPro" id="IPR012302">
    <property type="entry name" value="Malic_NAD-bd"/>
</dbReference>
<feature type="domain" description="Malic enzyme N-terminal" evidence="8">
    <location>
        <begin position="161"/>
        <end position="341"/>
    </location>
</feature>
<dbReference type="GO" id="GO:0051287">
    <property type="term" value="F:NAD binding"/>
    <property type="evidence" value="ECO:0007669"/>
    <property type="project" value="InterPro"/>
</dbReference>
<feature type="region of interest" description="Disordered" evidence="6">
    <location>
        <begin position="775"/>
        <end position="841"/>
    </location>
</feature>
<feature type="compositionally biased region" description="Polar residues" evidence="6">
    <location>
        <begin position="806"/>
        <end position="816"/>
    </location>
</feature>
<feature type="region of interest" description="Disordered" evidence="6">
    <location>
        <begin position="1792"/>
        <end position="1813"/>
    </location>
</feature>
<dbReference type="Pfam" id="PF00390">
    <property type="entry name" value="malic"/>
    <property type="match status" value="1"/>
</dbReference>
<feature type="region of interest" description="Disordered" evidence="6">
    <location>
        <begin position="1840"/>
        <end position="1862"/>
    </location>
</feature>
<dbReference type="InterPro" id="IPR036291">
    <property type="entry name" value="NAD(P)-bd_dom_sf"/>
</dbReference>
<comment type="similarity">
    <text evidence="3">Belongs to the malic enzymes family.</text>
</comment>